<dbReference type="Proteomes" id="UP001162060">
    <property type="component" value="Unassembled WGS sequence"/>
</dbReference>
<name>A0AAV1UAP1_9STRA</name>
<proteinExistence type="predicted"/>
<gene>
    <name evidence="1" type="ORF">PM001_LOCUS16655</name>
</gene>
<sequence length="85" mass="9738">MNPHDRLSNLYLANFIDHGSNYCRVFLTKSKGVAALKFKHFSYNSNVSLNCKIHVLRMNGGGEYKNLDVFCKETGVSRQVREARK</sequence>
<reference evidence="1" key="1">
    <citation type="submission" date="2024-01" db="EMBL/GenBank/DDBJ databases">
        <authorList>
            <person name="Webb A."/>
        </authorList>
    </citation>
    <scope>NUCLEOTIDE SEQUENCE</scope>
    <source>
        <strain evidence="1">Pm1</strain>
    </source>
</reference>
<evidence type="ECO:0000313" key="1">
    <source>
        <dbReference type="EMBL" id="CAK7931505.1"/>
    </source>
</evidence>
<evidence type="ECO:0008006" key="3">
    <source>
        <dbReference type="Google" id="ProtNLM"/>
    </source>
</evidence>
<organism evidence="1 2">
    <name type="scientific">Peronospora matthiolae</name>
    <dbReference type="NCBI Taxonomy" id="2874970"/>
    <lineage>
        <taxon>Eukaryota</taxon>
        <taxon>Sar</taxon>
        <taxon>Stramenopiles</taxon>
        <taxon>Oomycota</taxon>
        <taxon>Peronosporomycetes</taxon>
        <taxon>Peronosporales</taxon>
        <taxon>Peronosporaceae</taxon>
        <taxon>Peronospora</taxon>
    </lineage>
</organism>
<protein>
    <recommendedName>
        <fullName evidence="3">LAGLIDADG endonuclease</fullName>
    </recommendedName>
</protein>
<evidence type="ECO:0000313" key="2">
    <source>
        <dbReference type="Proteomes" id="UP001162060"/>
    </source>
</evidence>
<dbReference type="EMBL" id="CAKLBY020000175">
    <property type="protein sequence ID" value="CAK7931505.1"/>
    <property type="molecule type" value="Genomic_DNA"/>
</dbReference>
<dbReference type="AlphaFoldDB" id="A0AAV1UAP1"/>
<accession>A0AAV1UAP1</accession>
<comment type="caution">
    <text evidence="1">The sequence shown here is derived from an EMBL/GenBank/DDBJ whole genome shotgun (WGS) entry which is preliminary data.</text>
</comment>